<comment type="caution">
    <text evidence="3">The sequence shown here is derived from an EMBL/GenBank/DDBJ whole genome shotgun (WGS) entry which is preliminary data.</text>
</comment>
<keyword evidence="1" id="KW-0812">Transmembrane</keyword>
<sequence>MKRNYYLILGLAVGMIICLVTGTFMYLHVFAAGPAKVVNKNIHIYVSYLLTIGVIFHLAWNWKWLRNTTKEIFGRKEHE</sequence>
<evidence type="ECO:0000256" key="1">
    <source>
        <dbReference type="SAM" id="Phobius"/>
    </source>
</evidence>
<name>A0ABV3X740_9FIRM</name>
<evidence type="ECO:0000313" key="3">
    <source>
        <dbReference type="EMBL" id="MEX5285402.1"/>
    </source>
</evidence>
<evidence type="ECO:0000313" key="4">
    <source>
        <dbReference type="Proteomes" id="UP001559623"/>
    </source>
</evidence>
<feature type="domain" description="Flavinylation-associated cytochrome" evidence="2">
    <location>
        <begin position="7"/>
        <end position="62"/>
    </location>
</feature>
<accession>A0ABV3X740</accession>
<dbReference type="Proteomes" id="UP001559623">
    <property type="component" value="Unassembled WGS sequence"/>
</dbReference>
<protein>
    <submittedName>
        <fullName evidence="3">DUF4405 domain-containing protein</fullName>
    </submittedName>
</protein>
<dbReference type="RefSeq" id="WP_368847127.1">
    <property type="nucleotide sequence ID" value="NZ_CP194411.1"/>
</dbReference>
<dbReference type="InterPro" id="IPR025517">
    <property type="entry name" value="DUF4405"/>
</dbReference>
<feature type="transmembrane region" description="Helical" evidence="1">
    <location>
        <begin position="7"/>
        <end position="30"/>
    </location>
</feature>
<dbReference type="SUPFAM" id="SSF81342">
    <property type="entry name" value="Transmembrane di-heme cytochromes"/>
    <property type="match status" value="1"/>
</dbReference>
<keyword evidence="1" id="KW-1133">Transmembrane helix</keyword>
<keyword evidence="1" id="KW-0472">Membrane</keyword>
<keyword evidence="4" id="KW-1185">Reference proteome</keyword>
<organism evidence="3 4">
    <name type="scientific">Selenomonas sputigena</name>
    <dbReference type="NCBI Taxonomy" id="69823"/>
    <lineage>
        <taxon>Bacteria</taxon>
        <taxon>Bacillati</taxon>
        <taxon>Bacillota</taxon>
        <taxon>Negativicutes</taxon>
        <taxon>Selenomonadales</taxon>
        <taxon>Selenomonadaceae</taxon>
        <taxon>Selenomonas</taxon>
    </lineage>
</organism>
<dbReference type="EMBL" id="JARVLH010000003">
    <property type="protein sequence ID" value="MEX5285402.1"/>
    <property type="molecule type" value="Genomic_DNA"/>
</dbReference>
<evidence type="ECO:0000259" key="2">
    <source>
        <dbReference type="Pfam" id="PF14358"/>
    </source>
</evidence>
<reference evidence="3 4" key="1">
    <citation type="submission" date="2023-04" db="EMBL/GenBank/DDBJ databases">
        <title>Genome Sequence of Selenomonas sputigena ATCC 33150.</title>
        <authorList>
            <person name="Miller D.P."/>
            <person name="Anvari S."/>
            <person name="Polson S.W."/>
            <person name="Macdonald M."/>
            <person name="Mcdowell J.V."/>
        </authorList>
    </citation>
    <scope>NUCLEOTIDE SEQUENCE [LARGE SCALE GENOMIC DNA]</scope>
    <source>
        <strain evidence="3 4">ATCC 33150</strain>
    </source>
</reference>
<dbReference type="InterPro" id="IPR016174">
    <property type="entry name" value="Di-haem_cyt_TM"/>
</dbReference>
<feature type="transmembrane region" description="Helical" evidence="1">
    <location>
        <begin position="42"/>
        <end position="60"/>
    </location>
</feature>
<dbReference type="Pfam" id="PF14358">
    <property type="entry name" value="DUF4405"/>
    <property type="match status" value="1"/>
</dbReference>
<gene>
    <name evidence="3" type="ORF">QCO44_07090</name>
</gene>
<proteinExistence type="predicted"/>